<gene>
    <name evidence="2" type="ORF">QYE76_008041</name>
</gene>
<evidence type="ECO:0000313" key="3">
    <source>
        <dbReference type="Proteomes" id="UP001231189"/>
    </source>
</evidence>
<dbReference type="Proteomes" id="UP001231189">
    <property type="component" value="Unassembled WGS sequence"/>
</dbReference>
<protein>
    <submittedName>
        <fullName evidence="2">Uncharacterized protein</fullName>
    </submittedName>
</protein>
<organism evidence="2 3">
    <name type="scientific">Lolium multiflorum</name>
    <name type="common">Italian ryegrass</name>
    <name type="synonym">Lolium perenne subsp. multiflorum</name>
    <dbReference type="NCBI Taxonomy" id="4521"/>
    <lineage>
        <taxon>Eukaryota</taxon>
        <taxon>Viridiplantae</taxon>
        <taxon>Streptophyta</taxon>
        <taxon>Embryophyta</taxon>
        <taxon>Tracheophyta</taxon>
        <taxon>Spermatophyta</taxon>
        <taxon>Magnoliopsida</taxon>
        <taxon>Liliopsida</taxon>
        <taxon>Poales</taxon>
        <taxon>Poaceae</taxon>
        <taxon>BOP clade</taxon>
        <taxon>Pooideae</taxon>
        <taxon>Poodae</taxon>
        <taxon>Poeae</taxon>
        <taxon>Poeae Chloroplast Group 2 (Poeae type)</taxon>
        <taxon>Loliodinae</taxon>
        <taxon>Loliinae</taxon>
        <taxon>Lolium</taxon>
    </lineage>
</organism>
<dbReference type="EMBL" id="JAUUTY010000140">
    <property type="protein sequence ID" value="KAK1603026.1"/>
    <property type="molecule type" value="Genomic_DNA"/>
</dbReference>
<proteinExistence type="predicted"/>
<keyword evidence="3" id="KW-1185">Reference proteome</keyword>
<feature type="compositionally biased region" description="Basic and acidic residues" evidence="1">
    <location>
        <begin position="13"/>
        <end position="26"/>
    </location>
</feature>
<reference evidence="2" key="1">
    <citation type="submission" date="2023-07" db="EMBL/GenBank/DDBJ databases">
        <title>A chromosome-level genome assembly of Lolium multiflorum.</title>
        <authorList>
            <person name="Chen Y."/>
            <person name="Copetti D."/>
            <person name="Kolliker R."/>
            <person name="Studer B."/>
        </authorList>
    </citation>
    <scope>NUCLEOTIDE SEQUENCE</scope>
    <source>
        <strain evidence="2">02402/16</strain>
        <tissue evidence="2">Leaf</tissue>
    </source>
</reference>
<feature type="region of interest" description="Disordered" evidence="1">
    <location>
        <begin position="46"/>
        <end position="72"/>
    </location>
</feature>
<accession>A0AAD8QIW5</accession>
<feature type="region of interest" description="Disordered" evidence="1">
    <location>
        <begin position="1"/>
        <end position="26"/>
    </location>
</feature>
<feature type="compositionally biased region" description="Basic and acidic residues" evidence="1">
    <location>
        <begin position="46"/>
        <end position="64"/>
    </location>
</feature>
<evidence type="ECO:0000256" key="1">
    <source>
        <dbReference type="SAM" id="MobiDB-lite"/>
    </source>
</evidence>
<comment type="caution">
    <text evidence="2">The sequence shown here is derived from an EMBL/GenBank/DDBJ whole genome shotgun (WGS) entry which is preliminary data.</text>
</comment>
<evidence type="ECO:0000313" key="2">
    <source>
        <dbReference type="EMBL" id="KAK1603026.1"/>
    </source>
</evidence>
<sequence>MRKAFRENAPPHIHLEGFEGDRLRPGRKENHLERKIPEFISKELIFREDSRNPEKRRGEARGADPHTMGGAA</sequence>
<name>A0AAD8QIW5_LOLMU</name>
<dbReference type="AlphaFoldDB" id="A0AAD8QIW5"/>